<proteinExistence type="predicted"/>
<name>A0A3M7RRV3_BRAPC</name>
<dbReference type="Proteomes" id="UP000276133">
    <property type="component" value="Unassembled WGS sequence"/>
</dbReference>
<sequence length="109" mass="12784">MFHKRFNPYIGDISIVATTFQACLRCTETHQNAPKSEDLSRLIQLMELTVNQQAGAFFFSFFSENFLKIEKITFLWPFWVKSILTLKLANLDMNCWTPFILNTIKIDKL</sequence>
<organism evidence="1 2">
    <name type="scientific">Brachionus plicatilis</name>
    <name type="common">Marine rotifer</name>
    <name type="synonym">Brachionus muelleri</name>
    <dbReference type="NCBI Taxonomy" id="10195"/>
    <lineage>
        <taxon>Eukaryota</taxon>
        <taxon>Metazoa</taxon>
        <taxon>Spiralia</taxon>
        <taxon>Gnathifera</taxon>
        <taxon>Rotifera</taxon>
        <taxon>Eurotatoria</taxon>
        <taxon>Monogononta</taxon>
        <taxon>Pseudotrocha</taxon>
        <taxon>Ploima</taxon>
        <taxon>Brachionidae</taxon>
        <taxon>Brachionus</taxon>
    </lineage>
</organism>
<dbReference type="PROSITE" id="PS51257">
    <property type="entry name" value="PROKAR_LIPOPROTEIN"/>
    <property type="match status" value="1"/>
</dbReference>
<comment type="caution">
    <text evidence="1">The sequence shown here is derived from an EMBL/GenBank/DDBJ whole genome shotgun (WGS) entry which is preliminary data.</text>
</comment>
<dbReference type="AlphaFoldDB" id="A0A3M7RRV3"/>
<dbReference type="EMBL" id="REGN01002797">
    <property type="protein sequence ID" value="RNA26140.1"/>
    <property type="molecule type" value="Genomic_DNA"/>
</dbReference>
<keyword evidence="2" id="KW-1185">Reference proteome</keyword>
<accession>A0A3M7RRV3</accession>
<evidence type="ECO:0000313" key="2">
    <source>
        <dbReference type="Proteomes" id="UP000276133"/>
    </source>
</evidence>
<reference evidence="1 2" key="1">
    <citation type="journal article" date="2018" name="Sci. Rep.">
        <title>Genomic signatures of local adaptation to the degree of environmental predictability in rotifers.</title>
        <authorList>
            <person name="Franch-Gras L."/>
            <person name="Hahn C."/>
            <person name="Garcia-Roger E.M."/>
            <person name="Carmona M.J."/>
            <person name="Serra M."/>
            <person name="Gomez A."/>
        </authorList>
    </citation>
    <scope>NUCLEOTIDE SEQUENCE [LARGE SCALE GENOMIC DNA]</scope>
    <source>
        <strain evidence="1">HYR1</strain>
    </source>
</reference>
<gene>
    <name evidence="1" type="ORF">BpHYR1_001934</name>
</gene>
<protein>
    <submittedName>
        <fullName evidence="1">Uncharacterized protein</fullName>
    </submittedName>
</protein>
<evidence type="ECO:0000313" key="1">
    <source>
        <dbReference type="EMBL" id="RNA26140.1"/>
    </source>
</evidence>